<feature type="compositionally biased region" description="Basic and acidic residues" evidence="1">
    <location>
        <begin position="9"/>
        <end position="22"/>
    </location>
</feature>
<evidence type="ECO:0008006" key="4">
    <source>
        <dbReference type="Google" id="ProtNLM"/>
    </source>
</evidence>
<dbReference type="Proteomes" id="UP001152130">
    <property type="component" value="Unassembled WGS sequence"/>
</dbReference>
<sequence length="337" mass="38355">MTDSCSGSHKPDVPSEEESFARRQIDDNSWLIGGVVISRHASEPSGPCWGDGKGAFFTISEAPNPRPTTRPVSKNDECPIEDHLLRESSPYNIYQVGLAFLAIDDNKGTPEHVTLEALGSIPLSFQVPRVYYHGVHDDRYYVVYSALRGKTICEAWPKANDDALKKRWLEQIVDSCIELSALSSVSQTMTGYTGDLLAEAYLSKNILETVDSYTPEALLQSCKEIGMDCSNLVFQQNNLSPLAFTVDESGKLLGIYHWGDAGFLPKDWILTKATFNPSLKAWKRQNQEPWNETKREEWRMGIKDALEKRGFREFWLKNEEWRTKIREEYMIQNMRGM</sequence>
<dbReference type="OrthoDB" id="5404599at2759"/>
<accession>A0A9W8PGV0</accession>
<evidence type="ECO:0000313" key="3">
    <source>
        <dbReference type="Proteomes" id="UP001152130"/>
    </source>
</evidence>
<reference evidence="2" key="1">
    <citation type="submission" date="2022-10" db="EMBL/GenBank/DDBJ databases">
        <title>Fusarium specimens isolated from Avocado Roots.</title>
        <authorList>
            <person name="Stajich J."/>
            <person name="Roper C."/>
            <person name="Heimlech-Rivalta G."/>
        </authorList>
    </citation>
    <scope>NUCLEOTIDE SEQUENCE</scope>
    <source>
        <strain evidence="2">CF00143</strain>
    </source>
</reference>
<name>A0A9W8PGV0_9HYPO</name>
<evidence type="ECO:0000256" key="1">
    <source>
        <dbReference type="SAM" id="MobiDB-lite"/>
    </source>
</evidence>
<dbReference type="InterPro" id="IPR011009">
    <property type="entry name" value="Kinase-like_dom_sf"/>
</dbReference>
<keyword evidence="3" id="KW-1185">Reference proteome</keyword>
<feature type="region of interest" description="Disordered" evidence="1">
    <location>
        <begin position="1"/>
        <end position="22"/>
    </location>
</feature>
<protein>
    <recommendedName>
        <fullName evidence="4">Aminoglycoside phosphotransferase domain-containing protein</fullName>
    </recommendedName>
</protein>
<dbReference type="AlphaFoldDB" id="A0A9W8PGV0"/>
<comment type="caution">
    <text evidence="2">The sequence shown here is derived from an EMBL/GenBank/DDBJ whole genome shotgun (WGS) entry which is preliminary data.</text>
</comment>
<evidence type="ECO:0000313" key="2">
    <source>
        <dbReference type="EMBL" id="KAJ4006489.1"/>
    </source>
</evidence>
<gene>
    <name evidence="2" type="ORF">NW766_010581</name>
</gene>
<dbReference type="SUPFAM" id="SSF56112">
    <property type="entry name" value="Protein kinase-like (PK-like)"/>
    <property type="match status" value="1"/>
</dbReference>
<proteinExistence type="predicted"/>
<dbReference type="EMBL" id="JAPDHF010000019">
    <property type="protein sequence ID" value="KAJ4006489.1"/>
    <property type="molecule type" value="Genomic_DNA"/>
</dbReference>
<organism evidence="2 3">
    <name type="scientific">Fusarium irregulare</name>
    <dbReference type="NCBI Taxonomy" id="2494466"/>
    <lineage>
        <taxon>Eukaryota</taxon>
        <taxon>Fungi</taxon>
        <taxon>Dikarya</taxon>
        <taxon>Ascomycota</taxon>
        <taxon>Pezizomycotina</taxon>
        <taxon>Sordariomycetes</taxon>
        <taxon>Hypocreomycetidae</taxon>
        <taxon>Hypocreales</taxon>
        <taxon>Nectriaceae</taxon>
        <taxon>Fusarium</taxon>
        <taxon>Fusarium incarnatum-equiseti species complex</taxon>
    </lineage>
</organism>